<sequence length="43" mass="4851">MITAVDRQDKDTLRKHGIVACASNYERHGDSSEWVMTVAEAMQ</sequence>
<evidence type="ECO:0000313" key="2">
    <source>
        <dbReference type="Proteomes" id="UP000013237"/>
    </source>
</evidence>
<name>A0AAD2W4G0_PSEPU</name>
<evidence type="ECO:0000313" key="1">
    <source>
        <dbReference type="EMBL" id="ENY74183.1"/>
    </source>
</evidence>
<proteinExistence type="predicted"/>
<reference evidence="1 2" key="1">
    <citation type="submission" date="2013-02" db="EMBL/GenBank/DDBJ databases">
        <title>Insights into the proteome of triclosan-resistant Pseudomonas putida TRO1, isolated from activated sludge.</title>
        <authorList>
            <person name="Lolas I.B."/>
            <person name="Almeida B."/>
            <person name="Starnawski P.M."/>
            <person name="Soenderkaer M."/>
            <person name="Nielsen K.L."/>
            <person name="Nielsen J.L."/>
        </authorList>
    </citation>
    <scope>NUCLEOTIDE SEQUENCE [LARGE SCALE GENOMIC DNA]</scope>
    <source>
        <strain evidence="1 2">TRO1</strain>
    </source>
</reference>
<accession>A0AAD2W4G0</accession>
<gene>
    <name evidence="1" type="ORF">C206_28591</name>
</gene>
<dbReference type="EMBL" id="APBQ01000206">
    <property type="protein sequence ID" value="ENY74183.1"/>
    <property type="molecule type" value="Genomic_DNA"/>
</dbReference>
<keyword evidence="1" id="KW-0239">DNA-directed DNA polymerase</keyword>
<keyword evidence="1" id="KW-0808">Transferase</keyword>
<organism evidence="1 2">
    <name type="scientific">Pseudomonas putida TRO1</name>
    <dbReference type="NCBI Taxonomy" id="1227924"/>
    <lineage>
        <taxon>Bacteria</taxon>
        <taxon>Pseudomonadati</taxon>
        <taxon>Pseudomonadota</taxon>
        <taxon>Gammaproteobacteria</taxon>
        <taxon>Pseudomonadales</taxon>
        <taxon>Pseudomonadaceae</taxon>
        <taxon>Pseudomonas</taxon>
    </lineage>
</organism>
<dbReference type="AlphaFoldDB" id="A0AAD2W4G0"/>
<comment type="caution">
    <text evidence="1">The sequence shown here is derived from an EMBL/GenBank/DDBJ whole genome shotgun (WGS) entry which is preliminary data.</text>
</comment>
<protein>
    <submittedName>
        <fullName evidence="1">DNA-directed DNA polymerase</fullName>
    </submittedName>
</protein>
<keyword evidence="1" id="KW-0548">Nucleotidyltransferase</keyword>
<dbReference type="GO" id="GO:0003887">
    <property type="term" value="F:DNA-directed DNA polymerase activity"/>
    <property type="evidence" value="ECO:0007669"/>
    <property type="project" value="UniProtKB-KW"/>
</dbReference>
<dbReference type="Proteomes" id="UP000013237">
    <property type="component" value="Unassembled WGS sequence"/>
</dbReference>